<keyword evidence="10" id="KW-1185">Reference proteome</keyword>
<dbReference type="Pfam" id="PF00230">
    <property type="entry name" value="MIP"/>
    <property type="match status" value="1"/>
</dbReference>
<feature type="compositionally biased region" description="Gly residues" evidence="7">
    <location>
        <begin position="314"/>
        <end position="324"/>
    </location>
</feature>
<evidence type="ECO:0000313" key="10">
    <source>
        <dbReference type="Proteomes" id="UP000604001"/>
    </source>
</evidence>
<proteinExistence type="inferred from homology"/>
<feature type="transmembrane region" description="Helical" evidence="8">
    <location>
        <begin position="165"/>
        <end position="183"/>
    </location>
</feature>
<feature type="region of interest" description="Disordered" evidence="7">
    <location>
        <begin position="238"/>
        <end position="324"/>
    </location>
</feature>
<feature type="transmembrane region" description="Helical" evidence="8">
    <location>
        <begin position="203"/>
        <end position="223"/>
    </location>
</feature>
<comment type="caution">
    <text evidence="9">The sequence shown here is derived from an EMBL/GenBank/DDBJ whole genome shotgun (WGS) entry which is preliminary data.</text>
</comment>
<dbReference type="InterPro" id="IPR000425">
    <property type="entry name" value="MIP"/>
</dbReference>
<reference evidence="9 10" key="1">
    <citation type="submission" date="2020-08" db="EMBL/GenBank/DDBJ databases">
        <title>novel species in genus Nocardioides.</title>
        <authorList>
            <person name="Zhang G."/>
        </authorList>
    </citation>
    <scope>NUCLEOTIDE SEQUENCE [LARGE SCALE GENOMIC DNA]</scope>
    <source>
        <strain evidence="9 10">SC8A-24</strain>
    </source>
</reference>
<dbReference type="Gene3D" id="1.20.1080.10">
    <property type="entry name" value="Glycerol uptake facilitator protein"/>
    <property type="match status" value="1"/>
</dbReference>
<accession>A0ABR6UA91</accession>
<gene>
    <name evidence="9" type="ORF">H7344_12185</name>
</gene>
<sequence>MSTPHTALPGTGQRIAAEALGTFLVVLVAAGTLVLSDDVVAAALAYGLAHAAAVAALGRVSAHLNPAATVGSAVAGRTAWRDAGMLIGTQVVAGVLAGLVLFALLHGYEGFDAEGNMGQNSFADLGNGYAAWAALLLEVLVTFLFVLVVLAVFDERREDRDLAPLWTGLALVALALLAIRFTGASLNPARSIGPALFAGGDAILQQWVFILGPLLGGLLAGLAHPFVLGRSGAPVPGSGLRLPARRSASDTGSGTGSGSADGAAATTQQWDQERPIIQDGWQWDPVAQEWKPADPQWTTPQANPTQQNPWPDTSGGGDQGTQIR</sequence>
<dbReference type="RefSeq" id="WP_186346300.1">
    <property type="nucleotide sequence ID" value="NZ_BMMR01000004.1"/>
</dbReference>
<keyword evidence="4 8" id="KW-1133">Transmembrane helix</keyword>
<organism evidence="9 10">
    <name type="scientific">Nocardioides deserti</name>
    <dbReference type="NCBI Taxonomy" id="1588644"/>
    <lineage>
        <taxon>Bacteria</taxon>
        <taxon>Bacillati</taxon>
        <taxon>Actinomycetota</taxon>
        <taxon>Actinomycetes</taxon>
        <taxon>Propionibacteriales</taxon>
        <taxon>Nocardioidaceae</taxon>
        <taxon>Nocardioides</taxon>
    </lineage>
</organism>
<evidence type="ECO:0000256" key="5">
    <source>
        <dbReference type="ARBA" id="ARBA00023136"/>
    </source>
</evidence>
<feature type="transmembrane region" description="Helical" evidence="8">
    <location>
        <begin position="83"/>
        <end position="108"/>
    </location>
</feature>
<dbReference type="PRINTS" id="PR00783">
    <property type="entry name" value="MINTRINSICP"/>
</dbReference>
<evidence type="ECO:0000256" key="6">
    <source>
        <dbReference type="RuleBase" id="RU000477"/>
    </source>
</evidence>
<evidence type="ECO:0000313" key="9">
    <source>
        <dbReference type="EMBL" id="MBC2961053.1"/>
    </source>
</evidence>
<evidence type="ECO:0000256" key="3">
    <source>
        <dbReference type="ARBA" id="ARBA00022692"/>
    </source>
</evidence>
<keyword evidence="5 8" id="KW-0472">Membrane</keyword>
<feature type="compositionally biased region" description="Polar residues" evidence="7">
    <location>
        <begin position="296"/>
        <end position="311"/>
    </location>
</feature>
<comment type="similarity">
    <text evidence="2 6">Belongs to the MIP/aquaporin (TC 1.A.8) family.</text>
</comment>
<name>A0ABR6UA91_9ACTN</name>
<dbReference type="SUPFAM" id="SSF81338">
    <property type="entry name" value="Aquaporin-like"/>
    <property type="match status" value="1"/>
</dbReference>
<dbReference type="Proteomes" id="UP000604001">
    <property type="component" value="Unassembled WGS sequence"/>
</dbReference>
<keyword evidence="6" id="KW-0813">Transport</keyword>
<evidence type="ECO:0000256" key="4">
    <source>
        <dbReference type="ARBA" id="ARBA00022989"/>
    </source>
</evidence>
<evidence type="ECO:0000256" key="7">
    <source>
        <dbReference type="SAM" id="MobiDB-lite"/>
    </source>
</evidence>
<protein>
    <submittedName>
        <fullName evidence="9">Aquaporin</fullName>
    </submittedName>
</protein>
<evidence type="ECO:0000256" key="8">
    <source>
        <dbReference type="SAM" id="Phobius"/>
    </source>
</evidence>
<evidence type="ECO:0000256" key="2">
    <source>
        <dbReference type="ARBA" id="ARBA00006175"/>
    </source>
</evidence>
<evidence type="ECO:0000256" key="1">
    <source>
        <dbReference type="ARBA" id="ARBA00004141"/>
    </source>
</evidence>
<feature type="transmembrane region" description="Helical" evidence="8">
    <location>
        <begin position="128"/>
        <end position="153"/>
    </location>
</feature>
<feature type="transmembrane region" description="Helical" evidence="8">
    <location>
        <begin position="15"/>
        <end position="35"/>
    </location>
</feature>
<dbReference type="EMBL" id="JACMYC010000006">
    <property type="protein sequence ID" value="MBC2961053.1"/>
    <property type="molecule type" value="Genomic_DNA"/>
</dbReference>
<dbReference type="PANTHER" id="PTHR19139:SF199">
    <property type="entry name" value="MIP17260P"/>
    <property type="match status" value="1"/>
</dbReference>
<dbReference type="PANTHER" id="PTHR19139">
    <property type="entry name" value="AQUAPORIN TRANSPORTER"/>
    <property type="match status" value="1"/>
</dbReference>
<comment type="subcellular location">
    <subcellularLocation>
        <location evidence="1">Membrane</location>
        <topology evidence="1">Multi-pass membrane protein</topology>
    </subcellularLocation>
</comment>
<dbReference type="InterPro" id="IPR023271">
    <property type="entry name" value="Aquaporin-like"/>
</dbReference>
<dbReference type="InterPro" id="IPR034294">
    <property type="entry name" value="Aquaporin_transptr"/>
</dbReference>
<keyword evidence="3 6" id="KW-0812">Transmembrane</keyword>